<dbReference type="AlphaFoldDB" id="A0A1M6DHP9"/>
<reference evidence="1 2" key="1">
    <citation type="submission" date="2016-11" db="EMBL/GenBank/DDBJ databases">
        <authorList>
            <person name="Jaros S."/>
            <person name="Januszkiewicz K."/>
            <person name="Wedrychowicz H."/>
        </authorList>
    </citation>
    <scope>NUCLEOTIDE SEQUENCE [LARGE SCALE GENOMIC DNA]</scope>
    <source>
        <strain evidence="1 2">DSM 14916</strain>
    </source>
</reference>
<dbReference type="EMBL" id="FQZF01000004">
    <property type="protein sequence ID" value="SHI72559.1"/>
    <property type="molecule type" value="Genomic_DNA"/>
</dbReference>
<keyword evidence="2" id="KW-1185">Reference proteome</keyword>
<dbReference type="Proteomes" id="UP000184387">
    <property type="component" value="Unassembled WGS sequence"/>
</dbReference>
<organism evidence="1 2">
    <name type="scientific">Muricoccus roseus</name>
    <dbReference type="NCBI Taxonomy" id="198092"/>
    <lineage>
        <taxon>Bacteria</taxon>
        <taxon>Pseudomonadati</taxon>
        <taxon>Pseudomonadota</taxon>
        <taxon>Alphaproteobacteria</taxon>
        <taxon>Acetobacterales</taxon>
        <taxon>Roseomonadaceae</taxon>
        <taxon>Muricoccus</taxon>
    </lineage>
</organism>
<evidence type="ECO:0000313" key="2">
    <source>
        <dbReference type="Proteomes" id="UP000184387"/>
    </source>
</evidence>
<proteinExistence type="predicted"/>
<sequence length="87" mass="9487">MPETPQLDAASLAFRLALLDAVPAGRPLAERYAALEAARDSLHHLLERGPAVPDLPVTLRLIQDRAFLATALCKGFEEAWDQLTGRP</sequence>
<gene>
    <name evidence="1" type="ORF">SAMN02745194_00948</name>
</gene>
<evidence type="ECO:0000313" key="1">
    <source>
        <dbReference type="EMBL" id="SHI72559.1"/>
    </source>
</evidence>
<dbReference type="RefSeq" id="WP_073132024.1">
    <property type="nucleotide sequence ID" value="NZ_FQZF01000004.1"/>
</dbReference>
<accession>A0A1M6DHP9</accession>
<name>A0A1M6DHP9_9PROT</name>
<protein>
    <submittedName>
        <fullName evidence="1">Uncharacterized protein</fullName>
    </submittedName>
</protein>